<evidence type="ECO:0000256" key="1">
    <source>
        <dbReference type="SAM" id="MobiDB-lite"/>
    </source>
</evidence>
<sequence>METRNETPRPPLLKPRKSTLKTHLSYLENPFLELLSNLENSLPTSLSPSHTPQGPQENTPIALGTTPRPPNNPGLSLDAPEPTGLSSDDPDRSSAPQSTPQNASALPIAHRGLLKAPDTCRQAPEHQATPQSTQQPTGAPPSHPVTP</sequence>
<feature type="region of interest" description="Disordered" evidence="1">
    <location>
        <begin position="41"/>
        <end position="147"/>
    </location>
</feature>
<comment type="caution">
    <text evidence="2">The sequence shown here is derived from an EMBL/GenBank/DDBJ whole genome shotgun (WGS) entry which is preliminary data.</text>
</comment>
<organism evidence="2 3">
    <name type="scientific">Puccinia graminis f. sp. tritici</name>
    <dbReference type="NCBI Taxonomy" id="56615"/>
    <lineage>
        <taxon>Eukaryota</taxon>
        <taxon>Fungi</taxon>
        <taxon>Dikarya</taxon>
        <taxon>Basidiomycota</taxon>
        <taxon>Pucciniomycotina</taxon>
        <taxon>Pucciniomycetes</taxon>
        <taxon>Pucciniales</taxon>
        <taxon>Pucciniaceae</taxon>
        <taxon>Puccinia</taxon>
    </lineage>
</organism>
<evidence type="ECO:0000313" key="2">
    <source>
        <dbReference type="EMBL" id="KAA1121809.1"/>
    </source>
</evidence>
<evidence type="ECO:0000313" key="3">
    <source>
        <dbReference type="Proteomes" id="UP000325313"/>
    </source>
</evidence>
<name>A0A5B0R926_PUCGR</name>
<protein>
    <submittedName>
        <fullName evidence="2">Uncharacterized protein</fullName>
    </submittedName>
</protein>
<feature type="compositionally biased region" description="Low complexity" evidence="1">
    <location>
        <begin position="41"/>
        <end position="52"/>
    </location>
</feature>
<gene>
    <name evidence="2" type="ORF">PGTUg99_031984</name>
</gene>
<accession>A0A5B0R926</accession>
<feature type="compositionally biased region" description="Polar residues" evidence="1">
    <location>
        <begin position="94"/>
        <end position="104"/>
    </location>
</feature>
<feature type="compositionally biased region" description="Pro residues" evidence="1">
    <location>
        <begin position="138"/>
        <end position="147"/>
    </location>
</feature>
<proteinExistence type="predicted"/>
<dbReference type="Proteomes" id="UP000325313">
    <property type="component" value="Unassembled WGS sequence"/>
</dbReference>
<reference evidence="2 3" key="1">
    <citation type="submission" date="2019-05" db="EMBL/GenBank/DDBJ databases">
        <title>Emergence of the Ug99 lineage of the wheat stem rust pathogen through somatic hybridization.</title>
        <authorList>
            <person name="Li F."/>
            <person name="Upadhyaya N.M."/>
            <person name="Sperschneider J."/>
            <person name="Matny O."/>
            <person name="Nguyen-Phuc H."/>
            <person name="Mago R."/>
            <person name="Raley C."/>
            <person name="Miller M.E."/>
            <person name="Silverstein K.A.T."/>
            <person name="Henningsen E."/>
            <person name="Hirsch C.D."/>
            <person name="Visser B."/>
            <person name="Pretorius Z.A."/>
            <person name="Steffenson B.J."/>
            <person name="Schwessinger B."/>
            <person name="Dodds P.N."/>
            <person name="Figueroa M."/>
        </authorList>
    </citation>
    <scope>NUCLEOTIDE SEQUENCE [LARGE SCALE GENOMIC DNA]</scope>
    <source>
        <strain evidence="2 3">Ug99</strain>
    </source>
</reference>
<dbReference type="EMBL" id="VDEP01000237">
    <property type="protein sequence ID" value="KAA1121809.1"/>
    <property type="molecule type" value="Genomic_DNA"/>
</dbReference>
<feature type="compositionally biased region" description="Polar residues" evidence="1">
    <location>
        <begin position="128"/>
        <end position="137"/>
    </location>
</feature>
<dbReference type="AlphaFoldDB" id="A0A5B0R926"/>